<evidence type="ECO:0000313" key="3">
    <source>
        <dbReference type="Proteomes" id="UP000250245"/>
    </source>
</evidence>
<dbReference type="Proteomes" id="UP000250245">
    <property type="component" value="Unassembled WGS sequence"/>
</dbReference>
<gene>
    <name evidence="2" type="primary">dnaX_3</name>
    <name evidence="2" type="ORF">NCTC11820_01946</name>
</gene>
<sequence length="448" mass="48376">MSRKVAVSMSINPSGGVWAEVAGQTRAISQLSQAAAAARDLIAAQNHPADPDISPDGATPAGGTDMDSGTHRAAMTHSWLVVGPPGSGRSTAAKAFAAALECEDTDNPGCGICPACRDVRQGTHADVSVLTTEMVEIKFDDVKALVQQAYRRPVRGEWNIIIIEDYDRMSEYSSNLLLKSIEEPPERTVWVLCAPSAADVLSTIRSRTRLVQLSLPSPAAVAELLVRQDASISPELAAEVAAAAESHVGRARALAYEPQLREERLGMLRMISQMHTTVEAMWTAAALVKLVDKQAETLRGANDREERAKVLEAFGLAADTPDSRLPRDVKSALRGAKLSETDAHRRARRASFDTWDRVLGDISGFYRDVMLAQVGSAQPRINLSRPAGELIDAYVARVGIGPQSLAQTTSRLEAIRKARRRLMGNGNIALDIEALCVELVDRNRAKMS</sequence>
<dbReference type="GO" id="GO:0006261">
    <property type="term" value="P:DNA-templated DNA replication"/>
    <property type="evidence" value="ECO:0007669"/>
    <property type="project" value="TreeGrafter"/>
</dbReference>
<protein>
    <submittedName>
        <fullName evidence="2">DNA polymerase III subunit tau</fullName>
        <ecNumber evidence="2">2.7.7.7</ecNumber>
    </submittedName>
</protein>
<accession>A0A2X3BZQ9</accession>
<evidence type="ECO:0000313" key="2">
    <source>
        <dbReference type="EMBL" id="SQC01555.1"/>
    </source>
</evidence>
<proteinExistence type="predicted"/>
<dbReference type="EMBL" id="UASJ01000004">
    <property type="protein sequence ID" value="SQC01555.1"/>
    <property type="molecule type" value="Genomic_DNA"/>
</dbReference>
<dbReference type="PANTHER" id="PTHR11669">
    <property type="entry name" value="REPLICATION FACTOR C / DNA POLYMERASE III GAMMA-TAU SUBUNIT"/>
    <property type="match status" value="1"/>
</dbReference>
<dbReference type="NCBIfam" id="NF005926">
    <property type="entry name" value="PRK07940.1"/>
    <property type="match status" value="1"/>
</dbReference>
<evidence type="ECO:0000256" key="1">
    <source>
        <dbReference type="SAM" id="MobiDB-lite"/>
    </source>
</evidence>
<dbReference type="InterPro" id="IPR050238">
    <property type="entry name" value="DNA_Rep/Repair_Clamp_Loader"/>
</dbReference>
<organism evidence="2 3">
    <name type="scientific">Mobiluncus curtisii</name>
    <dbReference type="NCBI Taxonomy" id="2051"/>
    <lineage>
        <taxon>Bacteria</taxon>
        <taxon>Bacillati</taxon>
        <taxon>Actinomycetota</taxon>
        <taxon>Actinomycetes</taxon>
        <taxon>Actinomycetales</taxon>
        <taxon>Actinomycetaceae</taxon>
        <taxon>Mobiluncus</taxon>
    </lineage>
</organism>
<dbReference type="SUPFAM" id="SSF52540">
    <property type="entry name" value="P-loop containing nucleoside triphosphate hydrolases"/>
    <property type="match status" value="1"/>
</dbReference>
<name>A0A2X3BZQ9_9ACTO</name>
<dbReference type="GO" id="GO:0003887">
    <property type="term" value="F:DNA-directed DNA polymerase activity"/>
    <property type="evidence" value="ECO:0007669"/>
    <property type="project" value="UniProtKB-EC"/>
</dbReference>
<feature type="region of interest" description="Disordered" evidence="1">
    <location>
        <begin position="46"/>
        <end position="70"/>
    </location>
</feature>
<reference evidence="2 3" key="1">
    <citation type="submission" date="2018-06" db="EMBL/GenBank/DDBJ databases">
        <authorList>
            <consortium name="Pathogen Informatics"/>
            <person name="Doyle S."/>
        </authorList>
    </citation>
    <scope>NUCLEOTIDE SEQUENCE [LARGE SCALE GENOMIC DNA]</scope>
    <source>
        <strain evidence="2 3">NCTC11820</strain>
    </source>
</reference>
<dbReference type="EC" id="2.7.7.7" evidence="2"/>
<dbReference type="AlphaFoldDB" id="A0A2X3BZQ9"/>
<dbReference type="PANTHER" id="PTHR11669:SF8">
    <property type="entry name" value="DNA POLYMERASE III SUBUNIT DELTA"/>
    <property type="match status" value="1"/>
</dbReference>
<dbReference type="InterPro" id="IPR027417">
    <property type="entry name" value="P-loop_NTPase"/>
</dbReference>
<dbReference type="Gene3D" id="3.40.50.300">
    <property type="entry name" value="P-loop containing nucleotide triphosphate hydrolases"/>
    <property type="match status" value="1"/>
</dbReference>
<dbReference type="Pfam" id="PF13177">
    <property type="entry name" value="DNA_pol3_delta2"/>
    <property type="match status" value="1"/>
</dbReference>
<keyword evidence="2" id="KW-0808">Transferase</keyword>
<keyword evidence="2" id="KW-0548">Nucleotidyltransferase</keyword>